<organism evidence="3 4">
    <name type="scientific">Exercitatus varius</name>
    <dbReference type="NCBI Taxonomy" id="67857"/>
    <lineage>
        <taxon>Bacteria</taxon>
        <taxon>Pseudomonadati</taxon>
        <taxon>Pseudomonadota</taxon>
        <taxon>Gammaproteobacteria</taxon>
        <taxon>Pasteurellales</taxon>
        <taxon>Pasteurellaceae</taxon>
        <taxon>Exercitatus</taxon>
    </lineage>
</organism>
<dbReference type="GO" id="GO:0003887">
    <property type="term" value="F:DNA-directed DNA polymerase activity"/>
    <property type="evidence" value="ECO:0007669"/>
    <property type="project" value="UniProtKB-KW"/>
</dbReference>
<dbReference type="GO" id="GO:0008408">
    <property type="term" value="F:3'-5' exonuclease activity"/>
    <property type="evidence" value="ECO:0007669"/>
    <property type="project" value="InterPro"/>
</dbReference>
<dbReference type="PIRSF" id="PIRSF029225">
    <property type="entry name" value="DNA_pol_III_psi"/>
    <property type="match status" value="1"/>
</dbReference>
<dbReference type="Proteomes" id="UP001216057">
    <property type="component" value="Unassembled WGS sequence"/>
</dbReference>
<dbReference type="InterPro" id="IPR036654">
    <property type="entry name" value="DNA_pol_III_psi_sf"/>
</dbReference>
<dbReference type="EMBL" id="JARQTW010000011">
    <property type="protein sequence ID" value="MDG2950277.1"/>
    <property type="molecule type" value="Genomic_DNA"/>
</dbReference>
<dbReference type="NCBIfam" id="NF005335">
    <property type="entry name" value="PRK06856.1-1"/>
    <property type="match status" value="1"/>
</dbReference>
<keyword evidence="5" id="KW-1185">Reference proteome</keyword>
<name>A0AAW6QD36_9PAST</name>
<dbReference type="GeneID" id="93227110"/>
<evidence type="ECO:0000313" key="4">
    <source>
        <dbReference type="Proteomes" id="UP001214976"/>
    </source>
</evidence>
<evidence type="ECO:0000256" key="1">
    <source>
        <dbReference type="PIRNR" id="PIRNR029225"/>
    </source>
</evidence>
<gene>
    <name evidence="3" type="ORF">P7M15_07065</name>
    <name evidence="2" type="ORF">P7M32_03740</name>
</gene>
<dbReference type="SUPFAM" id="SSF102220">
    <property type="entry name" value="DNA polymerase III psi subunit"/>
    <property type="match status" value="1"/>
</dbReference>
<evidence type="ECO:0000313" key="2">
    <source>
        <dbReference type="EMBL" id="MDG2945543.1"/>
    </source>
</evidence>
<dbReference type="Gene3D" id="3.40.50.10220">
    <property type="entry name" value="DNA polymerase III, psi subunit"/>
    <property type="match status" value="1"/>
</dbReference>
<comment type="function">
    <text evidence="1">Part of the beta sliding clamp loading complex, which hydrolyzes ATP to load the beta clamp onto primed DNA to form the DNA replication pre-initiation complex. DNA polymerase III is a complex, multichain enzyme responsible for most of the replicative synthesis in bacteria. This DNA polymerase also exhibits 3' to 5' exonuclease activity.</text>
</comment>
<keyword evidence="1" id="KW-0239">DNA-directed DNA polymerase</keyword>
<evidence type="ECO:0000313" key="5">
    <source>
        <dbReference type="Proteomes" id="UP001216057"/>
    </source>
</evidence>
<dbReference type="Pfam" id="PF03603">
    <property type="entry name" value="DNA_III_psi"/>
    <property type="match status" value="1"/>
</dbReference>
<keyword evidence="1 3" id="KW-0808">Transferase</keyword>
<dbReference type="RefSeq" id="WP_202935897.1">
    <property type="nucleotide sequence ID" value="NZ_JARQTO010000009.1"/>
</dbReference>
<dbReference type="GO" id="GO:0006260">
    <property type="term" value="P:DNA replication"/>
    <property type="evidence" value="ECO:0007669"/>
    <property type="project" value="UniProtKB-KW"/>
</dbReference>
<evidence type="ECO:0000313" key="3">
    <source>
        <dbReference type="EMBL" id="MDG2950277.1"/>
    </source>
</evidence>
<dbReference type="Proteomes" id="UP001214976">
    <property type="component" value="Unassembled WGS sequence"/>
</dbReference>
<dbReference type="InterPro" id="IPR004615">
    <property type="entry name" value="DNA_pol_III_psi"/>
</dbReference>
<proteinExistence type="predicted"/>
<accession>A0AAW6QD36</accession>
<reference evidence="3 5" key="1">
    <citation type="submission" date="2023-03" db="EMBL/GenBank/DDBJ databases">
        <title>Classification of Bisgaard taxon 6 and taxon 10 as Exercitatus varius gen. nov., spec. nov.</title>
        <authorList>
            <person name="Christensen H."/>
        </authorList>
    </citation>
    <scope>NUCLEOTIDE SEQUENCE</scope>
    <source>
        <strain evidence="2 5">23350_01</strain>
        <strain evidence="3">86116</strain>
    </source>
</reference>
<dbReference type="AlphaFoldDB" id="A0AAW6QD36"/>
<keyword evidence="1 3" id="KW-0548">Nucleotidyltransferase</keyword>
<protein>
    <recommendedName>
        <fullName evidence="1">DNA polymerase III subunit psi</fullName>
    </recommendedName>
</protein>
<keyword evidence="1" id="KW-0235">DNA replication</keyword>
<comment type="caution">
    <text evidence="3">The sequence shown here is derived from an EMBL/GenBank/DDBJ whole genome shotgun (WGS) entry which is preliminary data.</text>
</comment>
<dbReference type="EMBL" id="JARQTX010000004">
    <property type="protein sequence ID" value="MDG2945543.1"/>
    <property type="molecule type" value="Genomic_DNA"/>
</dbReference>
<sequence length="135" mass="15619">MNRRDLLLHKMGIIQWELVRPDVLKGAVNIPISENIKLVVISDSPIDRQNPLLQDILRSVDLNDTDCLLTDFAHASHLNIQHSLQYWILSENQEKIDRTLPLCKQAEKIWQSADLSQLKNNAKFKRALWKQICAV</sequence>